<evidence type="ECO:0000256" key="1">
    <source>
        <dbReference type="SAM" id="MobiDB-lite"/>
    </source>
</evidence>
<evidence type="ECO:0000259" key="3">
    <source>
        <dbReference type="Pfam" id="PF18885"/>
    </source>
</evidence>
<name>A0AAF3FJ88_9BILA</name>
<sequence>MRDLLFLLLLIALLELASAKWELKPSISISGGWGGKRKSSKSSKSRCPQPPPPPPSLHNCPDPNLPVHASCGSSVGLTPLYRSYNKKIRDHFYTVDPAEQQNAARDGFDIEGQTGFIGTLAPAHCPGMVPLYRMWSNSASAQRPK</sequence>
<feature type="domain" description="DUF5648" evidence="3">
    <location>
        <begin position="76"/>
        <end position="140"/>
    </location>
</feature>
<proteinExistence type="predicted"/>
<feature type="region of interest" description="Disordered" evidence="1">
    <location>
        <begin position="31"/>
        <end position="63"/>
    </location>
</feature>
<evidence type="ECO:0000313" key="4">
    <source>
        <dbReference type="Proteomes" id="UP000887575"/>
    </source>
</evidence>
<feature type="signal peptide" evidence="2">
    <location>
        <begin position="1"/>
        <end position="19"/>
    </location>
</feature>
<organism evidence="4 5">
    <name type="scientific">Mesorhabditis belari</name>
    <dbReference type="NCBI Taxonomy" id="2138241"/>
    <lineage>
        <taxon>Eukaryota</taxon>
        <taxon>Metazoa</taxon>
        <taxon>Ecdysozoa</taxon>
        <taxon>Nematoda</taxon>
        <taxon>Chromadorea</taxon>
        <taxon>Rhabditida</taxon>
        <taxon>Rhabditina</taxon>
        <taxon>Rhabditomorpha</taxon>
        <taxon>Rhabditoidea</taxon>
        <taxon>Rhabditidae</taxon>
        <taxon>Mesorhabditinae</taxon>
        <taxon>Mesorhabditis</taxon>
    </lineage>
</organism>
<reference evidence="5" key="1">
    <citation type="submission" date="2024-02" db="UniProtKB">
        <authorList>
            <consortium name="WormBaseParasite"/>
        </authorList>
    </citation>
    <scope>IDENTIFICATION</scope>
</reference>
<dbReference type="AlphaFoldDB" id="A0AAF3FJ88"/>
<accession>A0AAF3FJ88</accession>
<evidence type="ECO:0000256" key="2">
    <source>
        <dbReference type="SAM" id="SignalP"/>
    </source>
</evidence>
<feature type="compositionally biased region" description="Basic residues" evidence="1">
    <location>
        <begin position="35"/>
        <end position="44"/>
    </location>
</feature>
<dbReference type="Proteomes" id="UP000887575">
    <property type="component" value="Unassembled WGS sequence"/>
</dbReference>
<dbReference type="WBParaSite" id="MBELARI_LOCUS6936">
    <property type="protein sequence ID" value="MBELARI_LOCUS6936"/>
    <property type="gene ID" value="MBELARI_LOCUS6936"/>
</dbReference>
<keyword evidence="2" id="KW-0732">Signal</keyword>
<feature type="chain" id="PRO_5042040349" description="DUF5648 domain-containing protein" evidence="2">
    <location>
        <begin position="20"/>
        <end position="145"/>
    </location>
</feature>
<evidence type="ECO:0000313" key="5">
    <source>
        <dbReference type="WBParaSite" id="MBELARI_LOCUS6936"/>
    </source>
</evidence>
<keyword evidence="4" id="KW-1185">Reference proteome</keyword>
<dbReference type="Pfam" id="PF18885">
    <property type="entry name" value="DUF5648"/>
    <property type="match status" value="1"/>
</dbReference>
<dbReference type="InterPro" id="IPR043708">
    <property type="entry name" value="DUF5648"/>
</dbReference>
<protein>
    <recommendedName>
        <fullName evidence="3">DUF5648 domain-containing protein</fullName>
    </recommendedName>
</protein>